<dbReference type="SUPFAM" id="SSF57997">
    <property type="entry name" value="Tropomyosin"/>
    <property type="match status" value="1"/>
</dbReference>
<organism evidence="2 3">
    <name type="scientific">Globodera pallida</name>
    <name type="common">Potato cyst nematode worm</name>
    <name type="synonym">Heterodera pallida</name>
    <dbReference type="NCBI Taxonomy" id="36090"/>
    <lineage>
        <taxon>Eukaryota</taxon>
        <taxon>Metazoa</taxon>
        <taxon>Ecdysozoa</taxon>
        <taxon>Nematoda</taxon>
        <taxon>Chromadorea</taxon>
        <taxon>Rhabditida</taxon>
        <taxon>Tylenchina</taxon>
        <taxon>Tylenchomorpha</taxon>
        <taxon>Tylenchoidea</taxon>
        <taxon>Heteroderidae</taxon>
        <taxon>Heteroderinae</taxon>
        <taxon>Globodera</taxon>
    </lineage>
</organism>
<dbReference type="AlphaFoldDB" id="A0A183CKV4"/>
<keyword evidence="2" id="KW-1185">Reference proteome</keyword>
<evidence type="ECO:0000313" key="2">
    <source>
        <dbReference type="Proteomes" id="UP000050741"/>
    </source>
</evidence>
<protein>
    <submittedName>
        <fullName evidence="3">Transcription factor</fullName>
    </submittedName>
</protein>
<feature type="compositionally biased region" description="Pro residues" evidence="1">
    <location>
        <begin position="183"/>
        <end position="193"/>
    </location>
</feature>
<evidence type="ECO:0000313" key="3">
    <source>
        <dbReference type="WBParaSite" id="GPLIN_001351000"/>
    </source>
</evidence>
<feature type="region of interest" description="Disordered" evidence="1">
    <location>
        <begin position="236"/>
        <end position="266"/>
    </location>
</feature>
<feature type="compositionally biased region" description="Polar residues" evidence="1">
    <location>
        <begin position="108"/>
        <end position="122"/>
    </location>
</feature>
<proteinExistence type="predicted"/>
<reference evidence="3" key="3">
    <citation type="submission" date="2016-06" db="UniProtKB">
        <authorList>
            <consortium name="WormBaseParasite"/>
        </authorList>
    </citation>
    <scope>IDENTIFICATION</scope>
</reference>
<accession>A0A183CKV4</accession>
<name>A0A183CKV4_GLOPA</name>
<dbReference type="WBParaSite" id="GPLIN_001351000">
    <property type="protein sequence ID" value="GPLIN_001351000"/>
    <property type="gene ID" value="GPLIN_001351000"/>
</dbReference>
<evidence type="ECO:0000256" key="1">
    <source>
        <dbReference type="SAM" id="MobiDB-lite"/>
    </source>
</evidence>
<reference evidence="2" key="1">
    <citation type="submission" date="2013-12" db="EMBL/GenBank/DDBJ databases">
        <authorList>
            <person name="Aslett M."/>
        </authorList>
    </citation>
    <scope>NUCLEOTIDE SEQUENCE [LARGE SCALE GENOMIC DNA]</scope>
    <source>
        <strain evidence="2">Lindley</strain>
    </source>
</reference>
<feature type="region of interest" description="Disordered" evidence="1">
    <location>
        <begin position="103"/>
        <end position="122"/>
    </location>
</feature>
<reference evidence="2" key="2">
    <citation type="submission" date="2014-05" db="EMBL/GenBank/DDBJ databases">
        <title>The genome and life-stage specific transcriptomes of Globodera pallida elucidate key aspects of plant parasitism by a cyst nematode.</title>
        <authorList>
            <person name="Cotton J.A."/>
            <person name="Lilley C.J."/>
            <person name="Jones L.M."/>
            <person name="Kikuchi T."/>
            <person name="Reid A.J."/>
            <person name="Thorpe P."/>
            <person name="Tsai I.J."/>
            <person name="Beasley H."/>
            <person name="Blok V."/>
            <person name="Cock P.J.A."/>
            <person name="Van den Akker S.E."/>
            <person name="Holroyd N."/>
            <person name="Hunt M."/>
            <person name="Mantelin S."/>
            <person name="Naghra H."/>
            <person name="Pain A."/>
            <person name="Palomares-Rius J.E."/>
            <person name="Zarowiecki M."/>
            <person name="Berriman M."/>
            <person name="Jones J.T."/>
            <person name="Urwin P.E."/>
        </authorList>
    </citation>
    <scope>NUCLEOTIDE SEQUENCE [LARGE SCALE GENOMIC DNA]</scope>
    <source>
        <strain evidence="2">Lindley</strain>
    </source>
</reference>
<sequence length="266" mass="29754">MHAGQGTPCFASQQQILPSLQALQQQLIGQETHIHSQETHIHSQDTRIRRQDTRIRRQEQRLGIQEQRLGMQEQRLGMQEQRLGMQQMWITELRSRIVQLERAENEQQRTSASSHRTTPTGAAQSLEPFVPFEYQPQQQSQENASATVQQAIVQTGQSFGSSVPFQGVAPSSAGTSAQFFTPQQPPQHPPPHGMNPHYHPYHRSGPPIAKFSAQKNIGSTSEQFAPLNITTQAHEHFHRGQWTPAPNAPIEDGRGGLANNAAGFKF</sequence>
<feature type="region of interest" description="Disordered" evidence="1">
    <location>
        <begin position="180"/>
        <end position="211"/>
    </location>
</feature>
<dbReference type="Proteomes" id="UP000050741">
    <property type="component" value="Unassembled WGS sequence"/>
</dbReference>